<dbReference type="InterPro" id="IPR036086">
    <property type="entry name" value="ParB/Sulfiredoxin_sf"/>
</dbReference>
<sequence>MAKVVKYRISELEIPQGLLPRVITGTVEEKVKEYADLMENGVEFDPIKVWERKDGRIWVVDGVHRIEASKRIGKEFIEGEPLPIKDELHYRMEAIRHNLKHGLALRPEERKLCAQQLYLAGVDPVDIQRLFGVSDRTIRRWLSDVKKDKKEELFQKAKELREQGYTFEEISKELGVSLLTVYRWFNKNDSQQFIKTDTMAKMKNIDNDSQQLNPSYSNTIHSDSPSVKDILDDPERLIEEEERELSSADDDIPESVRRFEDPELKAQVVRQIQKIKEKERRKKEVRLKEPEEIKAEIWEKLYDPLAEYQVRFCEGIGCSRSIHGGHPGVF</sequence>
<dbReference type="InterPro" id="IPR006120">
    <property type="entry name" value="Resolvase_HTH_dom"/>
</dbReference>
<dbReference type="GO" id="GO:0003677">
    <property type="term" value="F:DNA binding"/>
    <property type="evidence" value="ECO:0007669"/>
    <property type="project" value="InterPro"/>
</dbReference>
<evidence type="ECO:0000259" key="1">
    <source>
        <dbReference type="Pfam" id="PF02796"/>
    </source>
</evidence>
<evidence type="ECO:0000313" key="2">
    <source>
        <dbReference type="EMBL" id="SMO84713.1"/>
    </source>
</evidence>
<evidence type="ECO:0000313" key="3">
    <source>
        <dbReference type="Proteomes" id="UP000317315"/>
    </source>
</evidence>
<reference evidence="2 3" key="1">
    <citation type="submission" date="2017-05" db="EMBL/GenBank/DDBJ databases">
        <authorList>
            <person name="Varghese N."/>
            <person name="Submissions S."/>
        </authorList>
    </citation>
    <scope>NUCLEOTIDE SEQUENCE [LARGE SCALE GENOMIC DNA]</scope>
    <source>
        <strain evidence="2 3">DSM 16304</strain>
    </source>
</reference>
<dbReference type="Pfam" id="PF13384">
    <property type="entry name" value="HTH_23"/>
    <property type="match status" value="1"/>
</dbReference>
<dbReference type="SUPFAM" id="SSF110849">
    <property type="entry name" value="ParB/Sulfiredoxin"/>
    <property type="match status" value="1"/>
</dbReference>
<keyword evidence="3" id="KW-1185">Reference proteome</keyword>
<gene>
    <name evidence="2" type="ORF">SAMN06269117_1454</name>
</gene>
<dbReference type="InterPro" id="IPR009057">
    <property type="entry name" value="Homeodomain-like_sf"/>
</dbReference>
<dbReference type="Gene3D" id="1.10.10.60">
    <property type="entry name" value="Homeodomain-like"/>
    <property type="match status" value="1"/>
</dbReference>
<organism evidence="2 3">
    <name type="scientific">Balnearium lithotrophicum</name>
    <dbReference type="NCBI Taxonomy" id="223788"/>
    <lineage>
        <taxon>Bacteria</taxon>
        <taxon>Pseudomonadati</taxon>
        <taxon>Aquificota</taxon>
        <taxon>Aquificia</taxon>
        <taxon>Desulfurobacteriales</taxon>
        <taxon>Desulfurobacteriaceae</taxon>
        <taxon>Balnearium</taxon>
    </lineage>
</organism>
<dbReference type="RefSeq" id="WP_142936289.1">
    <property type="nucleotide sequence ID" value="NZ_FXTM01000045.1"/>
</dbReference>
<dbReference type="AlphaFoldDB" id="A0A521ELC2"/>
<dbReference type="GO" id="GO:0000150">
    <property type="term" value="F:DNA strand exchange activity"/>
    <property type="evidence" value="ECO:0007669"/>
    <property type="project" value="InterPro"/>
</dbReference>
<dbReference type="CDD" id="cd16387">
    <property type="entry name" value="ParB_N_Srx"/>
    <property type="match status" value="1"/>
</dbReference>
<proteinExistence type="predicted"/>
<feature type="domain" description="Resolvase HTH" evidence="1">
    <location>
        <begin position="151"/>
        <end position="187"/>
    </location>
</feature>
<name>A0A521ELC2_9BACT</name>
<dbReference type="EMBL" id="FXTM01000045">
    <property type="protein sequence ID" value="SMO84713.1"/>
    <property type="molecule type" value="Genomic_DNA"/>
</dbReference>
<protein>
    <submittedName>
        <fullName evidence="2">ParB-like nuclease domain-containing protein</fullName>
    </submittedName>
</protein>
<dbReference type="OrthoDB" id="189843at2"/>
<accession>A0A521ELC2</accession>
<dbReference type="Pfam" id="PF02796">
    <property type="entry name" value="HTH_7"/>
    <property type="match status" value="1"/>
</dbReference>
<dbReference type="Gene3D" id="3.90.1530.10">
    <property type="entry name" value="Conserved hypothetical protein from pyrococcus furiosus pfu- 392566-001, ParB domain"/>
    <property type="match status" value="1"/>
</dbReference>
<dbReference type="SUPFAM" id="SSF46689">
    <property type="entry name" value="Homeodomain-like"/>
    <property type="match status" value="1"/>
</dbReference>
<dbReference type="Proteomes" id="UP000317315">
    <property type="component" value="Unassembled WGS sequence"/>
</dbReference>